<keyword evidence="2" id="KW-1133">Transmembrane helix</keyword>
<name>A0A9R0E370_SPOFR</name>
<evidence type="ECO:0000313" key="5">
    <source>
        <dbReference type="RefSeq" id="XP_050558129.1"/>
    </source>
</evidence>
<evidence type="ECO:0000256" key="2">
    <source>
        <dbReference type="SAM" id="Phobius"/>
    </source>
</evidence>
<dbReference type="GeneID" id="118280312"/>
<keyword evidence="3" id="KW-0732">Signal</keyword>
<evidence type="ECO:0000256" key="1">
    <source>
        <dbReference type="SAM" id="MobiDB-lite"/>
    </source>
</evidence>
<dbReference type="AlphaFoldDB" id="A0A9R0E370"/>
<organism evidence="4 5">
    <name type="scientific">Spodoptera frugiperda</name>
    <name type="common">Fall armyworm</name>
    <dbReference type="NCBI Taxonomy" id="7108"/>
    <lineage>
        <taxon>Eukaryota</taxon>
        <taxon>Metazoa</taxon>
        <taxon>Ecdysozoa</taxon>
        <taxon>Arthropoda</taxon>
        <taxon>Hexapoda</taxon>
        <taxon>Insecta</taxon>
        <taxon>Pterygota</taxon>
        <taxon>Neoptera</taxon>
        <taxon>Endopterygota</taxon>
        <taxon>Lepidoptera</taxon>
        <taxon>Glossata</taxon>
        <taxon>Ditrysia</taxon>
        <taxon>Noctuoidea</taxon>
        <taxon>Noctuidae</taxon>
        <taxon>Amphipyrinae</taxon>
        <taxon>Spodoptera</taxon>
    </lineage>
</organism>
<accession>A0A9R0E370</accession>
<sequence>MRCKINNCVKVLIYFVISILQCEAFDTTENPVITLEYGKDINNINTYYVEQNKSLQIIFKNSHAGYVRCYDFKINHVTTFIKKEFPNYDKDSVINITSVTPDMSTRWACVILQKYHGGAREVYKSAEHTAVQYYIHVHVKGARSVNVSINGDSLNFTKTGLNVQHDGETFFSFIEHQNIELVCANIDEECKVSLEYFNQNGEKILEIPPRGKTSILFRTRLTSKQDKFYIDCICHTNNKYRYRTYFYKQELHYNPDKQDNILIVTVNGLLERYVRRNGLYFDYPIFKYVDGEMIIVTCEAKRPYSSIPLQFYFDINQVTLYHRIKVKDIDDKIVGTINSSAVTLNKKTLSCGFKEEYARMTFESDVADHTVRVFGLARPNILYQYRSGDVWTTVYQYSVNETISLGCVLNIVPLENYKLKWNFNGEESSRNGYRVSGMMKYADENFTKTLTEHDDKKIIKCIASENYKILNFAEVRLQLKEISNSENFADEINPHTTMPFILLYVVVSVAVVAFLICILIFWYKRFKTAKLLKNRYNNISNQKESPIPPFPAQWDENNHYEKTDEGVTQENYSYAYSNKIPKYPNLRQSHAPSENHYTEIDDYNKSTSNDAYQVVNVNKNSTPATKDAKPNEDTYDKLIRDGKPKKRNTGKPDIYAAVDAKHNRPEQQDYKNVNAMADINDSAYAYAYDTRPVAAKWQDKDRSALDYDVPYATSGVSRENDCYVGLDTLEKK</sequence>
<reference evidence="5" key="1">
    <citation type="submission" date="2025-08" db="UniProtKB">
        <authorList>
            <consortium name="RefSeq"/>
        </authorList>
    </citation>
    <scope>IDENTIFICATION</scope>
    <source>
        <tissue evidence="5">Whole larval tissue</tissue>
    </source>
</reference>
<feature type="transmembrane region" description="Helical" evidence="2">
    <location>
        <begin position="501"/>
        <end position="523"/>
    </location>
</feature>
<keyword evidence="2" id="KW-0812">Transmembrane</keyword>
<feature type="region of interest" description="Disordered" evidence="1">
    <location>
        <begin position="621"/>
        <end position="651"/>
    </location>
</feature>
<keyword evidence="2" id="KW-0472">Membrane</keyword>
<feature type="chain" id="PRO_5040291932" evidence="3">
    <location>
        <begin position="25"/>
        <end position="732"/>
    </location>
</feature>
<evidence type="ECO:0000256" key="3">
    <source>
        <dbReference type="SAM" id="SignalP"/>
    </source>
</evidence>
<dbReference type="Proteomes" id="UP000829999">
    <property type="component" value="Chromosome 21"/>
</dbReference>
<dbReference type="OrthoDB" id="7477989at2759"/>
<keyword evidence="4" id="KW-1185">Reference proteome</keyword>
<gene>
    <name evidence="5" type="primary">LOC118280312</name>
</gene>
<evidence type="ECO:0000313" key="4">
    <source>
        <dbReference type="Proteomes" id="UP000829999"/>
    </source>
</evidence>
<proteinExistence type="predicted"/>
<feature type="compositionally biased region" description="Basic and acidic residues" evidence="1">
    <location>
        <begin position="626"/>
        <end position="642"/>
    </location>
</feature>
<protein>
    <submittedName>
        <fullName evidence="5">Uncharacterized protein LOC118280312</fullName>
    </submittedName>
</protein>
<feature type="signal peptide" evidence="3">
    <location>
        <begin position="1"/>
        <end position="24"/>
    </location>
</feature>
<dbReference type="RefSeq" id="XP_050558129.1">
    <property type="nucleotide sequence ID" value="XM_050702172.1"/>
</dbReference>